<feature type="coiled-coil region" evidence="1">
    <location>
        <begin position="148"/>
        <end position="193"/>
    </location>
</feature>
<dbReference type="STRING" id="980251.GCA_001642875_03469"/>
<feature type="domain" description="Putative zinc-finger" evidence="3">
    <location>
        <begin position="9"/>
        <end position="43"/>
    </location>
</feature>
<dbReference type="KEGG" id="mff:MFFC18_19820"/>
<evidence type="ECO:0000256" key="1">
    <source>
        <dbReference type="SAM" id="Coils"/>
    </source>
</evidence>
<evidence type="ECO:0000256" key="2">
    <source>
        <dbReference type="SAM" id="Phobius"/>
    </source>
</evidence>
<keyword evidence="2" id="KW-0812">Transmembrane</keyword>
<name>A0A5B9PGT3_9BACT</name>
<keyword evidence="2" id="KW-0472">Membrane</keyword>
<sequence>MMNLSNQTCEDFEPLVSAMIDGELSASELLLVNGHLEGCESCRRLRAEFVTLDASISLQTLAGEERENTLTETFVVTRQKQSIRNWMSVWRLIPLAGVAALMIGLFLVTTHSAPQATAEQLTPEQFVKPMTDLNRINHQQQRDQELMLRTLGMDLRSLKLELKQLENTGPEDRTRFENQIEAMLKRVEQFEDQQ</sequence>
<dbReference type="OrthoDB" id="5197868at2"/>
<dbReference type="InterPro" id="IPR027383">
    <property type="entry name" value="Znf_put"/>
</dbReference>
<reference evidence="4 5" key="1">
    <citation type="submission" date="2019-08" db="EMBL/GenBank/DDBJ databases">
        <title>Deep-cultivation of Planctomycetes and their phenomic and genomic characterization uncovers novel biology.</title>
        <authorList>
            <person name="Wiegand S."/>
            <person name="Jogler M."/>
            <person name="Boedeker C."/>
            <person name="Pinto D."/>
            <person name="Vollmers J."/>
            <person name="Rivas-Marin E."/>
            <person name="Kohn T."/>
            <person name="Peeters S.H."/>
            <person name="Heuer A."/>
            <person name="Rast P."/>
            <person name="Oberbeckmann S."/>
            <person name="Bunk B."/>
            <person name="Jeske O."/>
            <person name="Meyerdierks A."/>
            <person name="Storesund J.E."/>
            <person name="Kallscheuer N."/>
            <person name="Luecker S."/>
            <person name="Lage O.M."/>
            <person name="Pohl T."/>
            <person name="Merkel B.J."/>
            <person name="Hornburger P."/>
            <person name="Mueller R.-W."/>
            <person name="Bruemmer F."/>
            <person name="Labrenz M."/>
            <person name="Spormann A.M."/>
            <person name="Op den Camp H."/>
            <person name="Overmann J."/>
            <person name="Amann R."/>
            <person name="Jetten M.S.M."/>
            <person name="Mascher T."/>
            <person name="Medema M.H."/>
            <person name="Devos D.P."/>
            <person name="Kaster A.-K."/>
            <person name="Ovreas L."/>
            <person name="Rohde M."/>
            <person name="Galperin M.Y."/>
            <person name="Jogler C."/>
        </authorList>
    </citation>
    <scope>NUCLEOTIDE SEQUENCE [LARGE SCALE GENOMIC DNA]</scope>
    <source>
        <strain evidence="4 5">FC18</strain>
    </source>
</reference>
<feature type="transmembrane region" description="Helical" evidence="2">
    <location>
        <begin position="88"/>
        <end position="108"/>
    </location>
</feature>
<keyword evidence="2" id="KW-1133">Transmembrane helix</keyword>
<dbReference type="Pfam" id="PF13490">
    <property type="entry name" value="zf-HC2"/>
    <property type="match status" value="1"/>
</dbReference>
<gene>
    <name evidence="4" type="ORF">MFFC18_19820</name>
</gene>
<evidence type="ECO:0000313" key="5">
    <source>
        <dbReference type="Proteomes" id="UP000322214"/>
    </source>
</evidence>
<dbReference type="Proteomes" id="UP000322214">
    <property type="component" value="Chromosome"/>
</dbReference>
<proteinExistence type="predicted"/>
<evidence type="ECO:0000259" key="3">
    <source>
        <dbReference type="Pfam" id="PF13490"/>
    </source>
</evidence>
<protein>
    <recommendedName>
        <fullName evidence="3">Putative zinc-finger domain-containing protein</fullName>
    </recommendedName>
</protein>
<dbReference type="InterPro" id="IPR041916">
    <property type="entry name" value="Anti_sigma_zinc_sf"/>
</dbReference>
<dbReference type="Gene3D" id="1.10.10.1320">
    <property type="entry name" value="Anti-sigma factor, zinc-finger domain"/>
    <property type="match status" value="1"/>
</dbReference>
<dbReference type="AlphaFoldDB" id="A0A5B9PGT3"/>
<accession>A0A5B9PGT3</accession>
<keyword evidence="5" id="KW-1185">Reference proteome</keyword>
<dbReference type="EMBL" id="CP042912">
    <property type="protein sequence ID" value="QEG22121.1"/>
    <property type="molecule type" value="Genomic_DNA"/>
</dbReference>
<evidence type="ECO:0000313" key="4">
    <source>
        <dbReference type="EMBL" id="QEG22121.1"/>
    </source>
</evidence>
<organism evidence="4 5">
    <name type="scientific">Mariniblastus fucicola</name>
    <dbReference type="NCBI Taxonomy" id="980251"/>
    <lineage>
        <taxon>Bacteria</taxon>
        <taxon>Pseudomonadati</taxon>
        <taxon>Planctomycetota</taxon>
        <taxon>Planctomycetia</taxon>
        <taxon>Pirellulales</taxon>
        <taxon>Pirellulaceae</taxon>
        <taxon>Mariniblastus</taxon>
    </lineage>
</organism>
<keyword evidence="1" id="KW-0175">Coiled coil</keyword>
<dbReference type="RefSeq" id="WP_084416775.1">
    <property type="nucleotide sequence ID" value="NZ_CP042912.1"/>
</dbReference>